<gene>
    <name evidence="1" type="ORF">METZ01_LOCUS60858</name>
</gene>
<name>A0A381SX82_9ZZZZ</name>
<organism evidence="1">
    <name type="scientific">marine metagenome</name>
    <dbReference type="NCBI Taxonomy" id="408172"/>
    <lineage>
        <taxon>unclassified sequences</taxon>
        <taxon>metagenomes</taxon>
        <taxon>ecological metagenomes</taxon>
    </lineage>
</organism>
<sequence length="138" mass="16161">MAFEGLICPACSNPLDETMLEEKMICPECSTNLKQKKFLAFLEFLMMHGLVTNIDFFDQTLYGDEIKKTVEEKEQQDETNPDDYEDKASNIDYIEETPDLKEVTTDEEEFRQWEGIEEDWQEFNRKNNPEINKKEGGG</sequence>
<evidence type="ECO:0000313" key="1">
    <source>
        <dbReference type="EMBL" id="SVA08004.1"/>
    </source>
</evidence>
<dbReference type="EMBL" id="UINC01003632">
    <property type="protein sequence ID" value="SVA08004.1"/>
    <property type="molecule type" value="Genomic_DNA"/>
</dbReference>
<dbReference type="AlphaFoldDB" id="A0A381SX82"/>
<accession>A0A381SX82</accession>
<reference evidence="1" key="1">
    <citation type="submission" date="2018-05" db="EMBL/GenBank/DDBJ databases">
        <authorList>
            <person name="Lanie J.A."/>
            <person name="Ng W.-L."/>
            <person name="Kazmierczak K.M."/>
            <person name="Andrzejewski T.M."/>
            <person name="Davidsen T.M."/>
            <person name="Wayne K.J."/>
            <person name="Tettelin H."/>
            <person name="Glass J.I."/>
            <person name="Rusch D."/>
            <person name="Podicherti R."/>
            <person name="Tsui H.-C.T."/>
            <person name="Winkler M.E."/>
        </authorList>
    </citation>
    <scope>NUCLEOTIDE SEQUENCE</scope>
</reference>
<protein>
    <submittedName>
        <fullName evidence="1">Uncharacterized protein</fullName>
    </submittedName>
</protein>
<proteinExistence type="predicted"/>